<dbReference type="EMBL" id="KI284678">
    <property type="protein sequence ID" value="ESA12684.1"/>
    <property type="molecule type" value="Genomic_DNA"/>
</dbReference>
<dbReference type="AlphaFoldDB" id="U9TWZ8"/>
<gene>
    <name evidence="1" type="ORF">GLOINDRAFT_26859</name>
</gene>
<organism evidence="1">
    <name type="scientific">Rhizophagus irregularis (strain DAOM 181602 / DAOM 197198 / MUCL 43194)</name>
    <name type="common">Arbuscular mycorrhizal fungus</name>
    <name type="synonym">Glomus intraradices</name>
    <dbReference type="NCBI Taxonomy" id="747089"/>
    <lineage>
        <taxon>Eukaryota</taxon>
        <taxon>Fungi</taxon>
        <taxon>Fungi incertae sedis</taxon>
        <taxon>Mucoromycota</taxon>
        <taxon>Glomeromycotina</taxon>
        <taxon>Glomeromycetes</taxon>
        <taxon>Glomerales</taxon>
        <taxon>Glomeraceae</taxon>
        <taxon>Rhizophagus</taxon>
    </lineage>
</organism>
<protein>
    <submittedName>
        <fullName evidence="1">Uncharacterized protein</fullName>
    </submittedName>
</protein>
<sequence length="62" mass="7310">MGFGIGIGIWDMGYGIWIGICDWNGIWDLGWDGMGWDWDWDGRQKRRENDTLFRMIHLGYLG</sequence>
<proteinExistence type="predicted"/>
<name>U9TWZ8_RHIID</name>
<evidence type="ECO:0000313" key="1">
    <source>
        <dbReference type="EMBL" id="ESA12684.1"/>
    </source>
</evidence>
<reference evidence="1" key="1">
    <citation type="submission" date="2013-07" db="EMBL/GenBank/DDBJ databases">
        <title>The genome of an arbuscular mycorrhizal fungus provides insights into the evolution of the oldest plant symbiosis.</title>
        <authorList>
            <consortium name="DOE Joint Genome Institute"/>
            <person name="Tisserant E."/>
            <person name="Malbreil M."/>
            <person name="Kuo A."/>
            <person name="Kohler A."/>
            <person name="Symeonidi A."/>
            <person name="Balestrini R."/>
            <person name="Charron P."/>
            <person name="Duensing N."/>
            <person name="Frei-dit-Frey N."/>
            <person name="Gianinazzi-Pearson V."/>
            <person name="Gilbert B."/>
            <person name="Handa Y."/>
            <person name="Hijri M."/>
            <person name="Kaul R."/>
            <person name="Kawaguchi M."/>
            <person name="Krajinski F."/>
            <person name="Lammers P."/>
            <person name="Lapierre D."/>
            <person name="Masclaux F.G."/>
            <person name="Murat C."/>
            <person name="Morin E."/>
            <person name="Ndikumana S."/>
            <person name="Pagni M."/>
            <person name="Petitpierre D."/>
            <person name="Requena N."/>
            <person name="Rosikiewicz P."/>
            <person name="Riley R."/>
            <person name="Saito K."/>
            <person name="San Clemente H."/>
            <person name="Shapiro H."/>
            <person name="van Tuinen D."/>
            <person name="Becard G."/>
            <person name="Bonfante P."/>
            <person name="Paszkowski U."/>
            <person name="Shachar-Hill Y."/>
            <person name="Young J.P."/>
            <person name="Sanders I.R."/>
            <person name="Henrissat B."/>
            <person name="Rensing S.A."/>
            <person name="Grigoriev I.V."/>
            <person name="Corradi N."/>
            <person name="Roux C."/>
            <person name="Martin F."/>
        </authorList>
    </citation>
    <scope>NUCLEOTIDE SEQUENCE</scope>
    <source>
        <strain evidence="1">DAOM 197198</strain>
    </source>
</reference>
<dbReference type="HOGENOM" id="CLU_2905275_0_0_1"/>
<accession>U9TWZ8</accession>